<dbReference type="PANTHER" id="PTHR10807">
    <property type="entry name" value="MYOTUBULARIN-RELATED"/>
    <property type="match status" value="1"/>
</dbReference>
<feature type="non-terminal residue" evidence="10">
    <location>
        <position position="1"/>
    </location>
</feature>
<dbReference type="EMBL" id="JAAWVN010017907">
    <property type="protein sequence ID" value="MBN3292696.1"/>
    <property type="molecule type" value="Genomic_DNA"/>
</dbReference>
<dbReference type="InterPro" id="IPR010569">
    <property type="entry name" value="Myotubularin-like_Pase_dom"/>
</dbReference>
<name>A0ABS2Z0Y4_POLSE</name>
<protein>
    <recommendedName>
        <fullName evidence="4">Myotubularin-related protein 12</fullName>
    </recommendedName>
    <alternativeName>
        <fullName evidence="7">Inactive phosphatidylinositol 3-phosphatase 12</fullName>
    </alternativeName>
</protein>
<dbReference type="InterPro" id="IPR030564">
    <property type="entry name" value="Myotubularin"/>
</dbReference>
<dbReference type="SUPFAM" id="SSF52799">
    <property type="entry name" value="(Phosphotyrosine protein) phosphatases II"/>
    <property type="match status" value="1"/>
</dbReference>
<comment type="subcellular location">
    <subcellularLocation>
        <location evidence="1">Cytoplasm</location>
        <location evidence="1">Myofibril</location>
        <location evidence="1">Sarcomere</location>
    </subcellularLocation>
    <subcellularLocation>
        <location evidence="2">Sarcoplasmic reticulum</location>
    </subcellularLocation>
</comment>
<feature type="region of interest" description="Disordered" evidence="8">
    <location>
        <begin position="558"/>
        <end position="585"/>
    </location>
</feature>
<proteinExistence type="inferred from homology"/>
<evidence type="ECO:0000256" key="7">
    <source>
        <dbReference type="ARBA" id="ARBA00033343"/>
    </source>
</evidence>
<evidence type="ECO:0000259" key="9">
    <source>
        <dbReference type="PROSITE" id="PS51339"/>
    </source>
</evidence>
<accession>A0ABS2Z0Y4</accession>
<dbReference type="Gene3D" id="2.30.29.30">
    <property type="entry name" value="Pleckstrin-homology domain (PH domain)/Phosphotyrosine-binding domain (PTB)"/>
    <property type="match status" value="1"/>
</dbReference>
<evidence type="ECO:0000256" key="2">
    <source>
        <dbReference type="ARBA" id="ARBA00004369"/>
    </source>
</evidence>
<evidence type="ECO:0000256" key="4">
    <source>
        <dbReference type="ARBA" id="ARBA00018495"/>
    </source>
</evidence>
<evidence type="ECO:0000256" key="6">
    <source>
        <dbReference type="ARBA" id="ARBA00022951"/>
    </source>
</evidence>
<dbReference type="PROSITE" id="PS51339">
    <property type="entry name" value="PPASE_MYOTUBULARIN"/>
    <property type="match status" value="1"/>
</dbReference>
<sequence>MHDSLRALRFSVAVCLTPVKQVIEKEFRILKIPVFGGRCSVKYIEIKIKDGEISRKEKQPDLQPGEVIFCSAYPVLKCEGPQRGVYGTLCCTNFKITFISEESLSEETAPPLSNKLLGENDIALSCVDQIYGVHDEKKKLIIGGQVRNKYPPKLLIYCKDFRVFQFGLSYAKEEEAKKIFQGIVHHSLEPKSLKCAFAFSYCEKVLYPEATVMFESKDNWKLEVNRTRSSCKIAHVNENYVVSERLPQYFAVPFAVSDEDIRKFKGQGVPLWCWSHSNGSALFKMSALPNVQDDGTAQVYRMFVDRMTNAVCQNQMYPVKIQDFSSGFLPLSDLQQSYNKFKQFFLIDNTAEFWLSDVKWFSSIENTGWLEKIRECLNKATEIVLSLEENSCVLMIEEDCSDLCCLFSSLVQVMLDPHYRTTSGFQSLIQKEWVVGGHSFLDRCNHLYQKEKESQSPLFLLFLECVWQLLQQHAPAFQFSETYLTVVSDSVHIPLFSTFLFNSQHQRDTATKLEYPDSQRHSLMIPSVWDWSLQFDWKVQALFTNPLYVEKPKQDKALRKPYRPKHQRQFSLPNSSSKPSPRKSFFKEETDNLKKMLSGMRIGKWINATEMQLSATKQFYESWQRKPLDYHGLILPCLDGPAIKIWLQRYLRWIPEAQIFGGGSVLTMKKVSDLAAEIEDLKNEMEKMAHDMHAGNTTKLFFSSFHAPTRLSSSFPFASLRTWSMRPFIPTSIVQSLGSVSNLAEKEDEDTEGVVVF</sequence>
<feature type="compositionally biased region" description="Basic residues" evidence="8">
    <location>
        <begin position="559"/>
        <end position="568"/>
    </location>
</feature>
<dbReference type="InterPro" id="IPR022587">
    <property type="entry name" value="MTMR12-like_C"/>
</dbReference>
<reference evidence="10" key="1">
    <citation type="journal article" date="2021" name="Cell">
        <title>Tracing the genetic footprints of vertebrate landing in non-teleost ray-finned fishes.</title>
        <authorList>
            <person name="Bi X."/>
            <person name="Wang K."/>
            <person name="Yang L."/>
            <person name="Pan H."/>
            <person name="Jiang H."/>
            <person name="Wei Q."/>
            <person name="Fang M."/>
            <person name="Yu H."/>
            <person name="Zhu C."/>
            <person name="Cai Y."/>
            <person name="He Y."/>
            <person name="Gan X."/>
            <person name="Zeng H."/>
            <person name="Yu D."/>
            <person name="Zhu Y."/>
            <person name="Jiang H."/>
            <person name="Qiu Q."/>
            <person name="Yang H."/>
            <person name="Zhang Y.E."/>
            <person name="Wang W."/>
            <person name="Zhu M."/>
            <person name="He S."/>
            <person name="Zhang G."/>
        </authorList>
    </citation>
    <scope>NUCLEOTIDE SEQUENCE</scope>
    <source>
        <strain evidence="10">Bchr_001</strain>
    </source>
</reference>
<dbReference type="InterPro" id="IPR029021">
    <property type="entry name" value="Prot-tyrosine_phosphatase-like"/>
</dbReference>
<dbReference type="Pfam" id="PF12578">
    <property type="entry name" value="3-PAP"/>
    <property type="match status" value="1"/>
</dbReference>
<feature type="domain" description="Myotubularin phosphatase" evidence="9">
    <location>
        <begin position="214"/>
        <end position="650"/>
    </location>
</feature>
<keyword evidence="5" id="KW-0963">Cytoplasm</keyword>
<gene>
    <name evidence="10" type="primary">Mtmr12</name>
    <name evidence="10" type="ORF">GTO92_0016821</name>
</gene>
<evidence type="ECO:0000313" key="10">
    <source>
        <dbReference type="EMBL" id="MBN3292696.1"/>
    </source>
</evidence>
<evidence type="ECO:0000256" key="3">
    <source>
        <dbReference type="ARBA" id="ARBA00007471"/>
    </source>
</evidence>
<feature type="non-terminal residue" evidence="10">
    <location>
        <position position="757"/>
    </location>
</feature>
<dbReference type="PANTHER" id="PTHR10807:SF37">
    <property type="entry name" value="MYOTUBULARIN-RELATED PROTEIN 12"/>
    <property type="match status" value="1"/>
</dbReference>
<feature type="compositionally biased region" description="Low complexity" evidence="8">
    <location>
        <begin position="570"/>
        <end position="583"/>
    </location>
</feature>
<keyword evidence="6" id="KW-0703">Sarcoplasmic reticulum</keyword>
<organism evidence="10 11">
    <name type="scientific">Polypterus senegalus</name>
    <name type="common">Senegal bichir</name>
    <dbReference type="NCBI Taxonomy" id="55291"/>
    <lineage>
        <taxon>Eukaryota</taxon>
        <taxon>Metazoa</taxon>
        <taxon>Chordata</taxon>
        <taxon>Craniata</taxon>
        <taxon>Vertebrata</taxon>
        <taxon>Euteleostomi</taxon>
        <taxon>Actinopterygii</taxon>
        <taxon>Polypteriformes</taxon>
        <taxon>Polypteridae</taxon>
        <taxon>Polypterus</taxon>
    </lineage>
</organism>
<evidence type="ECO:0000256" key="8">
    <source>
        <dbReference type="SAM" id="MobiDB-lite"/>
    </source>
</evidence>
<comment type="caution">
    <text evidence="10">The sequence shown here is derived from an EMBL/GenBank/DDBJ whole genome shotgun (WGS) entry which is preliminary data.</text>
</comment>
<comment type="similarity">
    <text evidence="3">Belongs to the protein-tyrosine phosphatase family. Non-receptor class myotubularin subfamily.</text>
</comment>
<dbReference type="SUPFAM" id="SSF50729">
    <property type="entry name" value="PH domain-like"/>
    <property type="match status" value="1"/>
</dbReference>
<evidence type="ECO:0000256" key="1">
    <source>
        <dbReference type="ARBA" id="ARBA00004204"/>
    </source>
</evidence>
<evidence type="ECO:0000313" key="11">
    <source>
        <dbReference type="Proteomes" id="UP001166052"/>
    </source>
</evidence>
<keyword evidence="11" id="KW-1185">Reference proteome</keyword>
<dbReference type="Pfam" id="PF06602">
    <property type="entry name" value="Myotub-related"/>
    <property type="match status" value="1"/>
</dbReference>
<evidence type="ECO:0000256" key="5">
    <source>
        <dbReference type="ARBA" id="ARBA00022490"/>
    </source>
</evidence>
<dbReference type="Proteomes" id="UP001166052">
    <property type="component" value="Unassembled WGS sequence"/>
</dbReference>
<dbReference type="InterPro" id="IPR011993">
    <property type="entry name" value="PH-like_dom_sf"/>
</dbReference>